<evidence type="ECO:0000313" key="1">
    <source>
        <dbReference type="EMBL" id="PRY84918.1"/>
    </source>
</evidence>
<dbReference type="Proteomes" id="UP000238392">
    <property type="component" value="Unassembled WGS sequence"/>
</dbReference>
<keyword evidence="2" id="KW-1185">Reference proteome</keyword>
<evidence type="ECO:0000313" key="2">
    <source>
        <dbReference type="Proteomes" id="UP000238392"/>
    </source>
</evidence>
<reference evidence="1 2" key="1">
    <citation type="submission" date="2018-03" db="EMBL/GenBank/DDBJ databases">
        <title>Genomic Encyclopedia of Archaeal and Bacterial Type Strains, Phase II (KMG-II): from individual species to whole genera.</title>
        <authorList>
            <person name="Goeker M."/>
        </authorList>
    </citation>
    <scope>NUCLEOTIDE SEQUENCE [LARGE SCALE GENOMIC DNA]</scope>
    <source>
        <strain evidence="1 2">DSM 100212</strain>
    </source>
</reference>
<dbReference type="RefSeq" id="WP_106267966.1">
    <property type="nucleotide sequence ID" value="NZ_PVTQ01000019.1"/>
</dbReference>
<protein>
    <recommendedName>
        <fullName evidence="3">GCN5 family acetyltransferase</fullName>
    </recommendedName>
</protein>
<dbReference type="AlphaFoldDB" id="A0A2T0WDY0"/>
<dbReference type="OrthoDB" id="9811616at2"/>
<gene>
    <name evidence="1" type="ORF">CLV74_11915</name>
</gene>
<proteinExistence type="predicted"/>
<sequence>MDQGHTYPDAQDPERVGAYPAVVKAGGGYVWDEVLEYRVWCFPRLGAEDLEDGSDYYYVIDTKKDALCFSEENEGVKVPLALVLQREYIDEPEQGQYIHRKEERLTEWHVAFLSRPRRTARTIPDFFAPDAPANRLEILRGQAGLE</sequence>
<name>A0A2T0WDY0_9RHOB</name>
<evidence type="ECO:0008006" key="3">
    <source>
        <dbReference type="Google" id="ProtNLM"/>
    </source>
</evidence>
<organism evidence="1 2">
    <name type="scientific">Donghicola tyrosinivorans</name>
    <dbReference type="NCBI Taxonomy" id="1652492"/>
    <lineage>
        <taxon>Bacteria</taxon>
        <taxon>Pseudomonadati</taxon>
        <taxon>Pseudomonadota</taxon>
        <taxon>Alphaproteobacteria</taxon>
        <taxon>Rhodobacterales</taxon>
        <taxon>Roseobacteraceae</taxon>
        <taxon>Donghicola</taxon>
    </lineage>
</organism>
<comment type="caution">
    <text evidence="1">The sequence shown here is derived from an EMBL/GenBank/DDBJ whole genome shotgun (WGS) entry which is preliminary data.</text>
</comment>
<dbReference type="EMBL" id="PVTQ01000019">
    <property type="protein sequence ID" value="PRY84918.1"/>
    <property type="molecule type" value="Genomic_DNA"/>
</dbReference>
<accession>A0A2T0WDY0</accession>